<accession>A0A7Y0BTK1</accession>
<name>A0A7Y0BTK1_9SPHN</name>
<dbReference type="Gene3D" id="3.10.450.50">
    <property type="match status" value="2"/>
</dbReference>
<organism evidence="2 3">
    <name type="scientific">Novosphingobium olei</name>
    <dbReference type="NCBI Taxonomy" id="2728851"/>
    <lineage>
        <taxon>Bacteria</taxon>
        <taxon>Pseudomonadati</taxon>
        <taxon>Pseudomonadota</taxon>
        <taxon>Alphaproteobacteria</taxon>
        <taxon>Sphingomonadales</taxon>
        <taxon>Sphingomonadaceae</taxon>
        <taxon>Novosphingobium</taxon>
    </lineage>
</organism>
<evidence type="ECO:0000313" key="3">
    <source>
        <dbReference type="Proteomes" id="UP000583556"/>
    </source>
</evidence>
<dbReference type="InterPro" id="IPR037401">
    <property type="entry name" value="SnoaL-like"/>
</dbReference>
<dbReference type="AlphaFoldDB" id="A0A7Y0BTK1"/>
<dbReference type="RefSeq" id="WP_169494860.1">
    <property type="nucleotide sequence ID" value="NZ_JABBGM010000011.1"/>
</dbReference>
<evidence type="ECO:0000259" key="1">
    <source>
        <dbReference type="Pfam" id="PF12680"/>
    </source>
</evidence>
<dbReference type="PANTHER" id="PTHR41252">
    <property type="entry name" value="BLR2505 PROTEIN"/>
    <property type="match status" value="1"/>
</dbReference>
<dbReference type="SUPFAM" id="SSF54427">
    <property type="entry name" value="NTF2-like"/>
    <property type="match status" value="2"/>
</dbReference>
<dbReference type="InterPro" id="IPR032710">
    <property type="entry name" value="NTF2-like_dom_sf"/>
</dbReference>
<evidence type="ECO:0000313" key="2">
    <source>
        <dbReference type="EMBL" id="NML95656.1"/>
    </source>
</evidence>
<feature type="domain" description="SnoaL-like" evidence="1">
    <location>
        <begin position="11"/>
        <end position="120"/>
    </location>
</feature>
<dbReference type="PANTHER" id="PTHR41252:SF1">
    <property type="entry name" value="BLR2505 PROTEIN"/>
    <property type="match status" value="1"/>
</dbReference>
<gene>
    <name evidence="2" type="ORF">HHL27_18435</name>
</gene>
<dbReference type="Pfam" id="PF12680">
    <property type="entry name" value="SnoaL_2"/>
    <property type="match status" value="1"/>
</dbReference>
<protein>
    <submittedName>
        <fullName evidence="2">SnoaL-like domain-containing protein</fullName>
    </submittedName>
</protein>
<proteinExistence type="predicted"/>
<sequence length="303" mass="32675">MGNGHDNAAAIRDYYRAMGEGDFEHVVSLHDPDVVCWMSGTSLVSGRFQGREPLYAHMGEHVLGPLVTGTEPYVKCSRLVLVDGDYTVGLLHGGLPARDGGRYDQFYLQIFRFEDGLIREIVEFFDTVMVETVLMKNRLEQPRAKPATPFDIVAPGCRSALDREGTVALAQRLTQALADGDWAAARASLAQDVIIRVIGSTPWSGQSDDAGVLERMFETGLSAFRVVAADSASAVVLAKAPAAQKQQYGLIIETDGASVGCLSIFLDTAAAEAGQFGNRMIPATSQAINLPFDVLASFTRSKD</sequence>
<comment type="caution">
    <text evidence="2">The sequence shown here is derived from an EMBL/GenBank/DDBJ whole genome shotgun (WGS) entry which is preliminary data.</text>
</comment>
<dbReference type="Proteomes" id="UP000583556">
    <property type="component" value="Unassembled WGS sequence"/>
</dbReference>
<keyword evidence="3" id="KW-1185">Reference proteome</keyword>
<dbReference type="EMBL" id="JABBGM010000011">
    <property type="protein sequence ID" value="NML95656.1"/>
    <property type="molecule type" value="Genomic_DNA"/>
</dbReference>
<reference evidence="2 3" key="1">
    <citation type="submission" date="2020-04" db="EMBL/GenBank/DDBJ databases">
        <title>Novosphingobium sp. TW-4 isolated from soil.</title>
        <authorList>
            <person name="Dahal R.H."/>
            <person name="Chaudhary D.K."/>
        </authorList>
    </citation>
    <scope>NUCLEOTIDE SEQUENCE [LARGE SCALE GENOMIC DNA]</scope>
    <source>
        <strain evidence="2 3">TW-4</strain>
    </source>
</reference>